<accession>A0A382JZL1</accession>
<evidence type="ECO:0000313" key="1">
    <source>
        <dbReference type="EMBL" id="SVC17196.1"/>
    </source>
</evidence>
<dbReference type="EMBL" id="UINC01077243">
    <property type="protein sequence ID" value="SVC17196.1"/>
    <property type="molecule type" value="Genomic_DNA"/>
</dbReference>
<feature type="non-terminal residue" evidence="1">
    <location>
        <position position="1"/>
    </location>
</feature>
<proteinExistence type="predicted"/>
<name>A0A382JZL1_9ZZZZ</name>
<dbReference type="AlphaFoldDB" id="A0A382JZL1"/>
<protein>
    <submittedName>
        <fullName evidence="1">Uncharacterized protein</fullName>
    </submittedName>
</protein>
<gene>
    <name evidence="1" type="ORF">METZ01_LOCUS270050</name>
</gene>
<organism evidence="1">
    <name type="scientific">marine metagenome</name>
    <dbReference type="NCBI Taxonomy" id="408172"/>
    <lineage>
        <taxon>unclassified sequences</taxon>
        <taxon>metagenomes</taxon>
        <taxon>ecological metagenomes</taxon>
    </lineage>
</organism>
<sequence>VNWGTARTHSAPQRFTTGVTQIGELSAWLSAWLSFHNSYSPAGGDPLGGTSPAGCRGRYCGPSHRVSAIYRRP</sequence>
<reference evidence="1" key="1">
    <citation type="submission" date="2018-05" db="EMBL/GenBank/DDBJ databases">
        <authorList>
            <person name="Lanie J.A."/>
            <person name="Ng W.-L."/>
            <person name="Kazmierczak K.M."/>
            <person name="Andrzejewski T.M."/>
            <person name="Davidsen T.M."/>
            <person name="Wayne K.J."/>
            <person name="Tettelin H."/>
            <person name="Glass J.I."/>
            <person name="Rusch D."/>
            <person name="Podicherti R."/>
            <person name="Tsui H.-C.T."/>
            <person name="Winkler M.E."/>
        </authorList>
    </citation>
    <scope>NUCLEOTIDE SEQUENCE</scope>
</reference>